<dbReference type="EMBL" id="NVUS01000042">
    <property type="protein sequence ID" value="PCI96522.1"/>
    <property type="molecule type" value="Genomic_DNA"/>
</dbReference>
<evidence type="ECO:0000259" key="1">
    <source>
        <dbReference type="PROSITE" id="PS51819"/>
    </source>
</evidence>
<protein>
    <recommendedName>
        <fullName evidence="1">VOC domain-containing protein</fullName>
    </recommendedName>
</protein>
<dbReference type="AlphaFoldDB" id="A0A2A4YNT6"/>
<accession>A0A2A4YNT6</accession>
<dbReference type="Pfam" id="PF00903">
    <property type="entry name" value="Glyoxalase"/>
    <property type="match status" value="1"/>
</dbReference>
<gene>
    <name evidence="2" type="ORF">COB13_17485</name>
</gene>
<name>A0A2A4YNT6_9PROT</name>
<proteinExistence type="predicted"/>
<dbReference type="InterPro" id="IPR029068">
    <property type="entry name" value="Glyas_Bleomycin-R_OHBP_Dase"/>
</dbReference>
<sequence>MKINRHMTNICTDNLIASKQFYTQYFDFEVQFNSDWFIQLKSTNIGLEIGLIDRHNQLVPTEFQTPPTGFYQTYLVDNVDAFAAQLAANVIVIQAPQDTEYGQRRMLIKAPEGSLIDISSLMK</sequence>
<evidence type="ECO:0000313" key="2">
    <source>
        <dbReference type="EMBL" id="PCI96522.1"/>
    </source>
</evidence>
<dbReference type="PROSITE" id="PS51819">
    <property type="entry name" value="VOC"/>
    <property type="match status" value="1"/>
</dbReference>
<feature type="domain" description="VOC" evidence="1">
    <location>
        <begin position="3"/>
        <end position="121"/>
    </location>
</feature>
<comment type="caution">
    <text evidence="2">The sequence shown here is derived from an EMBL/GenBank/DDBJ whole genome shotgun (WGS) entry which is preliminary data.</text>
</comment>
<dbReference type="SUPFAM" id="SSF54593">
    <property type="entry name" value="Glyoxalase/Bleomycin resistance protein/Dihydroxybiphenyl dioxygenase"/>
    <property type="match status" value="1"/>
</dbReference>
<reference key="1">
    <citation type="submission" date="2017-08" db="EMBL/GenBank/DDBJ databases">
        <title>A dynamic microbial community with high functional redundancy inhabits the cold, oxic subseafloor aquifer.</title>
        <authorList>
            <person name="Tully B.J."/>
            <person name="Wheat C.G."/>
            <person name="Glazer B.T."/>
            <person name="Huber J.A."/>
        </authorList>
    </citation>
    <scope>NUCLEOTIDE SEQUENCE [LARGE SCALE GENOMIC DNA]</scope>
</reference>
<organism evidence="2">
    <name type="scientific">OCS116 cluster bacterium</name>
    <dbReference type="NCBI Taxonomy" id="2030921"/>
    <lineage>
        <taxon>Bacteria</taxon>
        <taxon>Pseudomonadati</taxon>
        <taxon>Pseudomonadota</taxon>
        <taxon>Alphaproteobacteria</taxon>
        <taxon>OCS116 cluster</taxon>
    </lineage>
</organism>
<reference evidence="2" key="2">
    <citation type="journal article" date="2018" name="ISME J.">
        <title>A dynamic microbial community with high functional redundancy inhabits the cold, oxic subseafloor aquifer.</title>
        <authorList>
            <person name="Tully B.J."/>
            <person name="Wheat C.G."/>
            <person name="Glazer B.T."/>
            <person name="Huber J.A."/>
        </authorList>
    </citation>
    <scope>NUCLEOTIDE SEQUENCE</scope>
    <source>
        <strain evidence="2">NORP83</strain>
    </source>
</reference>
<dbReference type="Gene3D" id="3.30.720.120">
    <property type="match status" value="1"/>
</dbReference>
<dbReference type="InterPro" id="IPR004360">
    <property type="entry name" value="Glyas_Fos-R_dOase_dom"/>
</dbReference>
<dbReference type="Gene3D" id="3.30.720.110">
    <property type="match status" value="1"/>
</dbReference>
<dbReference type="InterPro" id="IPR037523">
    <property type="entry name" value="VOC_core"/>
</dbReference>